<sequence length="38" mass="4212">MIRQALRKLEIAVVAVAVVLPVAIGLWKAVRWIVAKVM</sequence>
<organism evidence="2 3">
    <name type="scientific">Sphingobium xenophagum</name>
    <dbReference type="NCBI Taxonomy" id="121428"/>
    <lineage>
        <taxon>Bacteria</taxon>
        <taxon>Pseudomonadati</taxon>
        <taxon>Pseudomonadota</taxon>
        <taxon>Alphaproteobacteria</taxon>
        <taxon>Sphingomonadales</taxon>
        <taxon>Sphingomonadaceae</taxon>
        <taxon>Sphingobium</taxon>
    </lineage>
</organism>
<comment type="caution">
    <text evidence="2">The sequence shown here is derived from an EMBL/GenBank/DDBJ whole genome shotgun (WGS) entry which is preliminary data.</text>
</comment>
<feature type="transmembrane region" description="Helical" evidence="1">
    <location>
        <begin position="12"/>
        <end position="34"/>
    </location>
</feature>
<accession>A0ABU1X1B7</accession>
<evidence type="ECO:0000313" key="2">
    <source>
        <dbReference type="EMBL" id="MDR7155360.1"/>
    </source>
</evidence>
<reference evidence="2 3" key="1">
    <citation type="submission" date="2023-07" db="EMBL/GenBank/DDBJ databases">
        <title>Sorghum-associated microbial communities from plants grown in Nebraska, USA.</title>
        <authorList>
            <person name="Schachtman D."/>
        </authorList>
    </citation>
    <scope>NUCLEOTIDE SEQUENCE [LARGE SCALE GENOMIC DNA]</scope>
    <source>
        <strain evidence="2 3">4256</strain>
    </source>
</reference>
<keyword evidence="1" id="KW-1133">Transmembrane helix</keyword>
<keyword evidence="1" id="KW-0812">Transmembrane</keyword>
<keyword evidence="3" id="KW-1185">Reference proteome</keyword>
<evidence type="ECO:0000256" key="1">
    <source>
        <dbReference type="SAM" id="Phobius"/>
    </source>
</evidence>
<proteinExistence type="predicted"/>
<dbReference type="Proteomes" id="UP001267638">
    <property type="component" value="Unassembled WGS sequence"/>
</dbReference>
<evidence type="ECO:0000313" key="3">
    <source>
        <dbReference type="Proteomes" id="UP001267638"/>
    </source>
</evidence>
<dbReference type="EMBL" id="JAVDWV010000009">
    <property type="protein sequence ID" value="MDR7155360.1"/>
    <property type="molecule type" value="Genomic_DNA"/>
</dbReference>
<name>A0ABU1X1B7_SPHXE</name>
<gene>
    <name evidence="2" type="ORF">J2W40_002187</name>
</gene>
<protein>
    <submittedName>
        <fullName evidence="2">Uncharacterized protein</fullName>
    </submittedName>
</protein>
<keyword evidence="1" id="KW-0472">Membrane</keyword>